<dbReference type="PANTHER" id="PTHR22794:SF2">
    <property type="entry name" value="THAP DOMAIN-CONTAINING PROTEIN 11"/>
    <property type="match status" value="1"/>
</dbReference>
<proteinExistence type="predicted"/>
<feature type="compositionally biased region" description="Basic and acidic residues" evidence="1">
    <location>
        <begin position="249"/>
        <end position="263"/>
    </location>
</feature>
<dbReference type="GO" id="GO:0031931">
    <property type="term" value="C:TORC1 complex"/>
    <property type="evidence" value="ECO:0007669"/>
    <property type="project" value="TreeGrafter"/>
</dbReference>
<feature type="region of interest" description="Disordered" evidence="1">
    <location>
        <begin position="217"/>
        <end position="284"/>
    </location>
</feature>
<evidence type="ECO:0000313" key="3">
    <source>
        <dbReference type="Proteomes" id="UP000319663"/>
    </source>
</evidence>
<sequence length="642" mass="68623">MPTNASNTSSPVRRPALGRRAISSHAVVTTRPSTPKELSHSHTQKAPIHKPRPHVVGGGYRTHSRNPSFGKGLSKLQRLTSTEGHSRIQHQRKKSAPVTPAGSPRGSHHVHWGGSADKAEGSSIKKTYSSPALRRHTSGGVPTKKSLVTSRPHSCSGKKKTVGFELADSDYEGEWEDTTQSPESTRRDSIQLGKEGAENAAVLVDPLTFVKRPYPQIPRATSLPEPSSVALAHEKLSQGEDNQPTSETEEQRVELDRPSEHGDIAAQLLSPSHSTKAPPAMSSVSAMVRPAAVDAVSRNASLSNMAAAHDASKRTVLPSSNPTLEHTPKNSVQGTSSSMEGGVSRFIVNGKPMSRTDSDPNTPSSFLPHYRPQTPPSPNTTTASARANKASPPSRLRGAEPHSRTQQKLWLQRTAALNTSPPDSHGGSASVSPAAMDPAFRAAANGRPGPGPYDPVRRAVNGSIRVGVTAHDTEAKHVRKVYEKTALELAVVQRFQSPTEESFDRLSSMLKRLKGPDPSSEQGPALSKPVKSAPALMLLPSAAQKGPHVLNALESSRANNTRTPASQTYSQDSDDLANSGDSADIMQRPKSQHPSQRILSTSDEAPNGHAAAGEELEDHSLPAESELMIRRLWESREVATSG</sequence>
<feature type="compositionally biased region" description="Polar residues" evidence="1">
    <location>
        <begin position="1"/>
        <end position="11"/>
    </location>
</feature>
<comment type="caution">
    <text evidence="2">The sequence shown here is derived from an EMBL/GenBank/DDBJ whole genome shotgun (WGS) entry which is preliminary data.</text>
</comment>
<feature type="region of interest" description="Disordered" evidence="1">
    <location>
        <begin position="556"/>
        <end position="623"/>
    </location>
</feature>
<evidence type="ECO:0000256" key="1">
    <source>
        <dbReference type="SAM" id="MobiDB-lite"/>
    </source>
</evidence>
<feature type="region of interest" description="Disordered" evidence="1">
    <location>
        <begin position="1"/>
        <end position="188"/>
    </location>
</feature>
<accession>A0A507R502</accession>
<feature type="region of interest" description="Disordered" evidence="1">
    <location>
        <begin position="511"/>
        <end position="530"/>
    </location>
</feature>
<feature type="compositionally biased region" description="Polar residues" evidence="1">
    <location>
        <begin position="556"/>
        <end position="571"/>
    </location>
</feature>
<dbReference type="STRING" id="5098.A0A507R502"/>
<feature type="region of interest" description="Disordered" evidence="1">
    <location>
        <begin position="304"/>
        <end position="408"/>
    </location>
</feature>
<keyword evidence="3" id="KW-1185">Reference proteome</keyword>
<gene>
    <name evidence="2" type="ORF">MPDQ_007897</name>
</gene>
<dbReference type="Proteomes" id="UP000319663">
    <property type="component" value="Unassembled WGS sequence"/>
</dbReference>
<feature type="compositionally biased region" description="Polar residues" evidence="1">
    <location>
        <begin position="317"/>
        <end position="339"/>
    </location>
</feature>
<protein>
    <submittedName>
        <fullName evidence="2">Uncharacterized protein</fullName>
    </submittedName>
</protein>
<evidence type="ECO:0000313" key="2">
    <source>
        <dbReference type="EMBL" id="TQB76489.1"/>
    </source>
</evidence>
<dbReference type="EMBL" id="VIFY01000009">
    <property type="protein sequence ID" value="TQB76489.1"/>
    <property type="molecule type" value="Genomic_DNA"/>
</dbReference>
<organism evidence="2 3">
    <name type="scientific">Monascus purpureus</name>
    <name type="common">Red mold</name>
    <name type="synonym">Monascus anka</name>
    <dbReference type="NCBI Taxonomy" id="5098"/>
    <lineage>
        <taxon>Eukaryota</taxon>
        <taxon>Fungi</taxon>
        <taxon>Dikarya</taxon>
        <taxon>Ascomycota</taxon>
        <taxon>Pezizomycotina</taxon>
        <taxon>Eurotiomycetes</taxon>
        <taxon>Eurotiomycetidae</taxon>
        <taxon>Eurotiales</taxon>
        <taxon>Aspergillaceae</taxon>
        <taxon>Monascus</taxon>
    </lineage>
</organism>
<reference evidence="2 3" key="1">
    <citation type="submission" date="2019-06" db="EMBL/GenBank/DDBJ databases">
        <title>Wine fermentation using esterase from Monascus purpureus.</title>
        <authorList>
            <person name="Geng C."/>
            <person name="Zhang Y."/>
        </authorList>
    </citation>
    <scope>NUCLEOTIDE SEQUENCE [LARGE SCALE GENOMIC DNA]</scope>
    <source>
        <strain evidence="2">HQ1</strain>
    </source>
</reference>
<feature type="compositionally biased region" description="Polar residues" evidence="1">
    <location>
        <begin position="592"/>
        <end position="604"/>
    </location>
</feature>
<dbReference type="AlphaFoldDB" id="A0A507R502"/>
<feature type="compositionally biased region" description="Low complexity" evidence="1">
    <location>
        <begin position="379"/>
        <end position="388"/>
    </location>
</feature>
<dbReference type="PANTHER" id="PTHR22794">
    <property type="entry name" value="THAP DOMAIN PROTEIN 11"/>
    <property type="match status" value="1"/>
</dbReference>
<dbReference type="OrthoDB" id="5430106at2759"/>
<feature type="compositionally biased region" description="Acidic residues" evidence="1">
    <location>
        <begin position="167"/>
        <end position="177"/>
    </location>
</feature>
<dbReference type="GO" id="GO:0000329">
    <property type="term" value="C:fungal-type vacuole membrane"/>
    <property type="evidence" value="ECO:0007669"/>
    <property type="project" value="TreeGrafter"/>
</dbReference>
<name>A0A507R502_MONPU</name>